<reference evidence="1" key="1">
    <citation type="submission" date="2023-04" db="EMBL/GenBank/DDBJ databases">
        <authorList>
            <person name="Vijverberg K."/>
            <person name="Xiong W."/>
            <person name="Schranz E."/>
        </authorList>
    </citation>
    <scope>NUCLEOTIDE SEQUENCE</scope>
</reference>
<dbReference type="GO" id="GO:0003997">
    <property type="term" value="F:acyl-CoA oxidase activity"/>
    <property type="evidence" value="ECO:0007669"/>
    <property type="project" value="InterPro"/>
</dbReference>
<gene>
    <name evidence="1" type="ORF">LSALG_LOCUS2822</name>
</gene>
<dbReference type="InterPro" id="IPR012258">
    <property type="entry name" value="Acyl-CoA_oxidase"/>
</dbReference>
<proteinExistence type="predicted"/>
<dbReference type="PANTHER" id="PTHR10909">
    <property type="entry name" value="ELECTRON TRANSPORT OXIDOREDUCTASE"/>
    <property type="match status" value="1"/>
</dbReference>
<dbReference type="SUPFAM" id="SSF56645">
    <property type="entry name" value="Acyl-CoA dehydrogenase NM domain-like"/>
    <property type="match status" value="1"/>
</dbReference>
<evidence type="ECO:0000313" key="1">
    <source>
        <dbReference type="EMBL" id="CAI9262063.1"/>
    </source>
</evidence>
<accession>A0AA35VLD0</accession>
<keyword evidence="2" id="KW-1185">Reference proteome</keyword>
<organism evidence="1 2">
    <name type="scientific">Lactuca saligna</name>
    <name type="common">Willowleaf lettuce</name>
    <dbReference type="NCBI Taxonomy" id="75948"/>
    <lineage>
        <taxon>Eukaryota</taxon>
        <taxon>Viridiplantae</taxon>
        <taxon>Streptophyta</taxon>
        <taxon>Embryophyta</taxon>
        <taxon>Tracheophyta</taxon>
        <taxon>Spermatophyta</taxon>
        <taxon>Magnoliopsida</taxon>
        <taxon>eudicotyledons</taxon>
        <taxon>Gunneridae</taxon>
        <taxon>Pentapetalae</taxon>
        <taxon>asterids</taxon>
        <taxon>campanulids</taxon>
        <taxon>Asterales</taxon>
        <taxon>Asteraceae</taxon>
        <taxon>Cichorioideae</taxon>
        <taxon>Cichorieae</taxon>
        <taxon>Lactucinae</taxon>
        <taxon>Lactuca</taxon>
    </lineage>
</organism>
<protein>
    <submittedName>
        <fullName evidence="1">Uncharacterized protein</fullName>
    </submittedName>
</protein>
<dbReference type="EMBL" id="OX465086">
    <property type="protein sequence ID" value="CAI9262063.1"/>
    <property type="molecule type" value="Genomic_DNA"/>
</dbReference>
<dbReference type="GO" id="GO:0005777">
    <property type="term" value="C:peroxisome"/>
    <property type="evidence" value="ECO:0007669"/>
    <property type="project" value="InterPro"/>
</dbReference>
<evidence type="ECO:0000313" key="2">
    <source>
        <dbReference type="Proteomes" id="UP001177003"/>
    </source>
</evidence>
<dbReference type="Gene3D" id="2.40.110.10">
    <property type="entry name" value="Butyryl-CoA Dehydrogenase, subunit A, domain 2"/>
    <property type="match status" value="1"/>
</dbReference>
<name>A0AA35VLD0_LACSI</name>
<dbReference type="PANTHER" id="PTHR10909:SF352">
    <property type="entry name" value="ACYL-COENZYME A OXIDASE-LIKE PROTEIN"/>
    <property type="match status" value="1"/>
</dbReference>
<dbReference type="GO" id="GO:0071949">
    <property type="term" value="F:FAD binding"/>
    <property type="evidence" value="ECO:0007669"/>
    <property type="project" value="InterPro"/>
</dbReference>
<dbReference type="GO" id="GO:0005504">
    <property type="term" value="F:fatty acid binding"/>
    <property type="evidence" value="ECO:0007669"/>
    <property type="project" value="TreeGrafter"/>
</dbReference>
<dbReference type="InterPro" id="IPR009100">
    <property type="entry name" value="AcylCoA_DH/oxidase_NM_dom_sf"/>
</dbReference>
<dbReference type="Proteomes" id="UP001177003">
    <property type="component" value="Chromosome 0"/>
</dbReference>
<dbReference type="GO" id="GO:0033540">
    <property type="term" value="P:fatty acid beta-oxidation using acyl-CoA oxidase"/>
    <property type="evidence" value="ECO:0007669"/>
    <property type="project" value="TreeGrafter"/>
</dbReference>
<dbReference type="InterPro" id="IPR046373">
    <property type="entry name" value="Acyl-CoA_Oxase/DH_mid-dom_sf"/>
</dbReference>
<dbReference type="AlphaFoldDB" id="A0AA35VLD0"/>
<sequence length="212" mass="23647">MSLTDRVNFRTRVLTRHLNNHQNPTTELLQTAVCVCYSPPELSEPPFSFDTKSLRKLLHGQNIAEIDNVFNPMMRSNLFCPRERGGKHATHTVAFSQLEINGVNHGVHAFIAQIRDSDGNICPNVRIADCGHKIGLNGVDSGRIWFDNLRIPRENLLNSVADVSPDGQYLSAIKDPDQRFGAFMAPLTTSRIPIAVVAMNATKVLQTTHYQT</sequence>
<dbReference type="GO" id="GO:0055088">
    <property type="term" value="P:lipid homeostasis"/>
    <property type="evidence" value="ECO:0007669"/>
    <property type="project" value="TreeGrafter"/>
</dbReference>